<dbReference type="OrthoDB" id="2157530at2759"/>
<keyword evidence="3" id="KW-1185">Reference proteome</keyword>
<dbReference type="Pfam" id="PF26639">
    <property type="entry name" value="Het-6_barrel"/>
    <property type="match status" value="1"/>
</dbReference>
<dbReference type="InterPro" id="IPR052895">
    <property type="entry name" value="HetReg/Transcr_Mod"/>
</dbReference>
<proteinExistence type="predicted"/>
<dbReference type="InterPro" id="IPR010730">
    <property type="entry name" value="HET"/>
</dbReference>
<accession>A0A2J6R7B7</accession>
<evidence type="ECO:0000259" key="1">
    <source>
        <dbReference type="Pfam" id="PF06985"/>
    </source>
</evidence>
<sequence length="672" mass="76903">MEKLSKALERLDLEHPFRRPTSSRDPVSTPRYTYLPLEKPDQIRILKLHATKKRIECSLEQTNVSDGGYQALSYVWGKPEKPFRAFVLSDNGKEFGYISLTENLQSALCDLRDANEVKSKVFWIDQICIDQEGEEKNGQVRMMGDIYRHATRVITYIGPAALDKKEERRGIALLNRLYAHFAPNYEPIFRSNSLAMLWPHIPSLPVLTLPEDLQDKFSYDEVEYVFRGWRWLLHVAYGEWAQRLWIVQEQCLNREVVMLHGTNLLSWDAVATLPLMFGLELLPRPYVELFERKTLSDSGCTLQEIDESVYRIWHTRRLQRKIRRPNAVNSLLTNMSVHQSLQCWDLRDRIFAMLAISEDADELGIVPDYSKPSDLVFLQASVRVLETADGLELLVFALRWTRNRAQSEKAPSACKAHPRTSTIKHPPRFHVNFSVLVLKGRVLDRIALTTSAIFTPRVVVDITTIQKNSNFMMNWRAVLLYLGITKRNMASLCHVIIGTRHWAPIDREGFSAKESAVFAFWSLCRCWVQENNSHEFPIGPEVDSMLKQCDNFLQELAKALGLAEGGSGTDIFDAARPLSEEEFTACDNLIPYALLQGRSFCATEQGRVCNVMHEPEKGDLVAVFEGGDRLFILRPVGDRFRLVGEAYVDGWMNGEASEGLDPDEVDYDIELV</sequence>
<dbReference type="Proteomes" id="UP000235786">
    <property type="component" value="Unassembled WGS sequence"/>
</dbReference>
<dbReference type="AlphaFoldDB" id="A0A2J6R7B7"/>
<name>A0A2J6R7B7_HYAVF</name>
<feature type="domain" description="Heterokaryon incompatibility" evidence="1">
    <location>
        <begin position="69"/>
        <end position="249"/>
    </location>
</feature>
<gene>
    <name evidence="2" type="ORF">L207DRAFT_534747</name>
</gene>
<protein>
    <recommendedName>
        <fullName evidence="1">Heterokaryon incompatibility domain-containing protein</fullName>
    </recommendedName>
</protein>
<dbReference type="EMBL" id="KZ613954">
    <property type="protein sequence ID" value="PMD34415.1"/>
    <property type="molecule type" value="Genomic_DNA"/>
</dbReference>
<dbReference type="Pfam" id="PF06985">
    <property type="entry name" value="HET"/>
    <property type="match status" value="1"/>
</dbReference>
<evidence type="ECO:0000313" key="3">
    <source>
        <dbReference type="Proteomes" id="UP000235786"/>
    </source>
</evidence>
<dbReference type="PANTHER" id="PTHR24148">
    <property type="entry name" value="ANKYRIN REPEAT DOMAIN-CONTAINING PROTEIN 39 HOMOLOG-RELATED"/>
    <property type="match status" value="1"/>
</dbReference>
<dbReference type="PANTHER" id="PTHR24148:SF64">
    <property type="entry name" value="HETEROKARYON INCOMPATIBILITY DOMAIN-CONTAINING PROTEIN"/>
    <property type="match status" value="1"/>
</dbReference>
<reference evidence="2 3" key="1">
    <citation type="submission" date="2016-04" db="EMBL/GenBank/DDBJ databases">
        <title>A degradative enzymes factory behind the ericoid mycorrhizal symbiosis.</title>
        <authorList>
            <consortium name="DOE Joint Genome Institute"/>
            <person name="Martino E."/>
            <person name="Morin E."/>
            <person name="Grelet G."/>
            <person name="Kuo A."/>
            <person name="Kohler A."/>
            <person name="Daghino S."/>
            <person name="Barry K."/>
            <person name="Choi C."/>
            <person name="Cichocki N."/>
            <person name="Clum A."/>
            <person name="Copeland A."/>
            <person name="Hainaut M."/>
            <person name="Haridas S."/>
            <person name="Labutti K."/>
            <person name="Lindquist E."/>
            <person name="Lipzen A."/>
            <person name="Khouja H.-R."/>
            <person name="Murat C."/>
            <person name="Ohm R."/>
            <person name="Olson A."/>
            <person name="Spatafora J."/>
            <person name="Veneault-Fourrey C."/>
            <person name="Henrissat B."/>
            <person name="Grigoriev I."/>
            <person name="Martin F."/>
            <person name="Perotto S."/>
        </authorList>
    </citation>
    <scope>NUCLEOTIDE SEQUENCE [LARGE SCALE GENOMIC DNA]</scope>
    <source>
        <strain evidence="2 3">F</strain>
    </source>
</reference>
<evidence type="ECO:0000313" key="2">
    <source>
        <dbReference type="EMBL" id="PMD34415.1"/>
    </source>
</evidence>
<organism evidence="2 3">
    <name type="scientific">Hyaloscypha variabilis (strain UAMH 11265 / GT02V1 / F)</name>
    <name type="common">Meliniomyces variabilis</name>
    <dbReference type="NCBI Taxonomy" id="1149755"/>
    <lineage>
        <taxon>Eukaryota</taxon>
        <taxon>Fungi</taxon>
        <taxon>Dikarya</taxon>
        <taxon>Ascomycota</taxon>
        <taxon>Pezizomycotina</taxon>
        <taxon>Leotiomycetes</taxon>
        <taxon>Helotiales</taxon>
        <taxon>Hyaloscyphaceae</taxon>
        <taxon>Hyaloscypha</taxon>
        <taxon>Hyaloscypha variabilis</taxon>
    </lineage>
</organism>